<evidence type="ECO:0000313" key="3">
    <source>
        <dbReference type="EMBL" id="KZX12140.1"/>
    </source>
</evidence>
<dbReference type="PANTHER" id="PTHR42990">
    <property type="entry name" value="ATPASE"/>
    <property type="match status" value="1"/>
</dbReference>
<proteinExistence type="predicted"/>
<evidence type="ECO:0008006" key="5">
    <source>
        <dbReference type="Google" id="ProtNLM"/>
    </source>
</evidence>
<dbReference type="PATRIC" id="fig|49547.3.peg.1230"/>
<feature type="domain" description="AAA" evidence="1">
    <location>
        <begin position="55"/>
        <end position="191"/>
    </location>
</feature>
<dbReference type="EMBL" id="LWMV01000172">
    <property type="protein sequence ID" value="KZX12140.1"/>
    <property type="molecule type" value="Genomic_DNA"/>
</dbReference>
<dbReference type="PANTHER" id="PTHR42990:SF1">
    <property type="entry name" value="AAA+ ATPASE DOMAIN-CONTAINING PROTEIN"/>
    <property type="match status" value="1"/>
</dbReference>
<dbReference type="Pfam" id="PF13635">
    <property type="entry name" value="DUF4143"/>
    <property type="match status" value="1"/>
</dbReference>
<dbReference type="Proteomes" id="UP000077245">
    <property type="component" value="Unassembled WGS sequence"/>
</dbReference>
<comment type="caution">
    <text evidence="3">The sequence shown here is derived from an EMBL/GenBank/DDBJ whole genome shotgun (WGS) entry which is preliminary data.</text>
</comment>
<dbReference type="STRING" id="49547.MBCUR_11490"/>
<gene>
    <name evidence="3" type="ORF">MBCUR_11490</name>
</gene>
<dbReference type="Pfam" id="PF13173">
    <property type="entry name" value="AAA_14"/>
    <property type="match status" value="1"/>
</dbReference>
<accession>A0A162FMA6</accession>
<feature type="domain" description="DUF4143" evidence="2">
    <location>
        <begin position="285"/>
        <end position="432"/>
    </location>
</feature>
<dbReference type="SUPFAM" id="SSF52540">
    <property type="entry name" value="P-loop containing nucleoside triphosphate hydrolases"/>
    <property type="match status" value="1"/>
</dbReference>
<dbReference type="InterPro" id="IPR041682">
    <property type="entry name" value="AAA_14"/>
</dbReference>
<evidence type="ECO:0000259" key="1">
    <source>
        <dbReference type="Pfam" id="PF13173"/>
    </source>
</evidence>
<evidence type="ECO:0000259" key="2">
    <source>
        <dbReference type="Pfam" id="PF13635"/>
    </source>
</evidence>
<dbReference type="InterPro" id="IPR027417">
    <property type="entry name" value="P-loop_NTPase"/>
</dbReference>
<evidence type="ECO:0000313" key="4">
    <source>
        <dbReference type="Proteomes" id="UP000077245"/>
    </source>
</evidence>
<sequence length="478" mass="55485">MDQEILNNFISEKLSETQSLLEENLFINNTPIEHRDIYYGLITHINNFLKGYKENRFITLTGLRGLGKTTVLFQLYEYLTIEKNISKNNVLYLPTDELVNYAGADLYEAINTFIMNEHYTSPVFLDKELFILIDEAQYDKKWSLAGKIIHDKSKKIFLIFTGSSALNFEMNVDAVRRIKKESIFPMNFQEYNFLKNNIISPKNYDFSLYDLIFNNGNLNKAIKKEKEMKNSLLNLNNPLNTEWEKFLLWGDFPFSLQMNKEEVYNRIFAMINKIIEKDVLNLKSFNSNMSSTISQIITYIALQDPGGTSDKKLATILSKSQKSIREILNILEKTHLLFAVRPYGSGGKQLRKPWKYYFLSPAINIAIRYKMGGLRINERKYLGILVENFVASYFFKYKQNNNPFLNIYYDPGKNGVDFLLETINGIIPVEVSIGKKDKKQISQAIKRYKSKQGIIISNTTSSIKKEEDIIYIPLHSLG</sequence>
<dbReference type="InterPro" id="IPR025420">
    <property type="entry name" value="DUF4143"/>
</dbReference>
<name>A0A162FMA6_9EURY</name>
<keyword evidence="4" id="KW-1185">Reference proteome</keyword>
<organism evidence="3 4">
    <name type="scientific">Methanobrevibacter curvatus</name>
    <dbReference type="NCBI Taxonomy" id="49547"/>
    <lineage>
        <taxon>Archaea</taxon>
        <taxon>Methanobacteriati</taxon>
        <taxon>Methanobacteriota</taxon>
        <taxon>Methanomada group</taxon>
        <taxon>Methanobacteria</taxon>
        <taxon>Methanobacteriales</taxon>
        <taxon>Methanobacteriaceae</taxon>
        <taxon>Methanobrevibacter</taxon>
    </lineage>
</organism>
<dbReference type="OrthoDB" id="358600at2157"/>
<reference evidence="3 4" key="1">
    <citation type="submission" date="2016-04" db="EMBL/GenBank/DDBJ databases">
        <title>Genome sequence of Methanobrevibacter curvatus DSM 11111.</title>
        <authorList>
            <person name="Poehlein A."/>
            <person name="Seedorf H."/>
            <person name="Daniel R."/>
        </authorList>
    </citation>
    <scope>NUCLEOTIDE SEQUENCE [LARGE SCALE GENOMIC DNA]</scope>
    <source>
        <strain evidence="3 4">DSM 11111</strain>
    </source>
</reference>
<dbReference type="AlphaFoldDB" id="A0A162FMA6"/>
<dbReference type="RefSeq" id="WP_067091414.1">
    <property type="nucleotide sequence ID" value="NZ_LWMV01000172.1"/>
</dbReference>
<protein>
    <recommendedName>
        <fullName evidence="5">AAA domain-containing protein</fullName>
    </recommendedName>
</protein>